<dbReference type="Gene3D" id="2.40.70.10">
    <property type="entry name" value="Acid Proteases"/>
    <property type="match status" value="2"/>
</dbReference>
<dbReference type="STRING" id="356882.A0A423VZR6"/>
<accession>A0A423VZR6</accession>
<keyword evidence="5" id="KW-0732">Signal</keyword>
<dbReference type="CDD" id="cd05471">
    <property type="entry name" value="pepsin_like"/>
    <property type="match status" value="1"/>
</dbReference>
<evidence type="ECO:0000256" key="2">
    <source>
        <dbReference type="ARBA" id="ARBA00022750"/>
    </source>
</evidence>
<evidence type="ECO:0000313" key="8">
    <source>
        <dbReference type="Proteomes" id="UP000283895"/>
    </source>
</evidence>
<protein>
    <recommendedName>
        <fullName evidence="6">Peptidase A1 domain-containing protein</fullName>
    </recommendedName>
</protein>
<name>A0A423VZR6_9PEZI</name>
<organism evidence="7 8">
    <name type="scientific">Cytospora schulzeri</name>
    <dbReference type="NCBI Taxonomy" id="448051"/>
    <lineage>
        <taxon>Eukaryota</taxon>
        <taxon>Fungi</taxon>
        <taxon>Dikarya</taxon>
        <taxon>Ascomycota</taxon>
        <taxon>Pezizomycotina</taxon>
        <taxon>Sordariomycetes</taxon>
        <taxon>Sordariomycetidae</taxon>
        <taxon>Diaporthales</taxon>
        <taxon>Cytosporaceae</taxon>
        <taxon>Cytospora</taxon>
    </lineage>
</organism>
<dbReference type="GO" id="GO:0004190">
    <property type="term" value="F:aspartic-type endopeptidase activity"/>
    <property type="evidence" value="ECO:0007669"/>
    <property type="project" value="UniProtKB-KW"/>
</dbReference>
<dbReference type="Pfam" id="PF00026">
    <property type="entry name" value="Asp"/>
    <property type="match status" value="1"/>
</dbReference>
<evidence type="ECO:0000256" key="4">
    <source>
        <dbReference type="RuleBase" id="RU000454"/>
    </source>
</evidence>
<dbReference type="AlphaFoldDB" id="A0A423VZR6"/>
<feature type="domain" description="Peptidase A1" evidence="6">
    <location>
        <begin position="70"/>
        <end position="423"/>
    </location>
</feature>
<dbReference type="InterPro" id="IPR021109">
    <property type="entry name" value="Peptidase_aspartic_dom_sf"/>
</dbReference>
<reference evidence="7 8" key="1">
    <citation type="submission" date="2015-09" db="EMBL/GenBank/DDBJ databases">
        <title>Host preference determinants of Valsa canker pathogens revealed by comparative genomics.</title>
        <authorList>
            <person name="Yin Z."/>
            <person name="Huang L."/>
        </authorList>
    </citation>
    <scope>NUCLEOTIDE SEQUENCE [LARGE SCALE GENOMIC DNA]</scope>
    <source>
        <strain evidence="7 8">03-1</strain>
    </source>
</reference>
<dbReference type="OrthoDB" id="771136at2759"/>
<keyword evidence="4" id="KW-0378">Hydrolase</keyword>
<dbReference type="Proteomes" id="UP000283895">
    <property type="component" value="Unassembled WGS sequence"/>
</dbReference>
<keyword evidence="2 4" id="KW-0064">Aspartyl protease</keyword>
<dbReference type="PROSITE" id="PS00141">
    <property type="entry name" value="ASP_PROTEASE"/>
    <property type="match status" value="1"/>
</dbReference>
<keyword evidence="4" id="KW-0645">Protease</keyword>
<comment type="similarity">
    <text evidence="1 4">Belongs to the peptidase A1 family.</text>
</comment>
<dbReference type="PRINTS" id="PR00792">
    <property type="entry name" value="PEPSIN"/>
</dbReference>
<dbReference type="PROSITE" id="PS51767">
    <property type="entry name" value="PEPTIDASE_A1"/>
    <property type="match status" value="1"/>
</dbReference>
<dbReference type="InterPro" id="IPR034164">
    <property type="entry name" value="Pepsin-like_dom"/>
</dbReference>
<sequence length="432" mass="46676">MRLEVIVAVGLSLAEATASTVTLPLRSRAKDHQARGDGKFRLPGSRRYLNASSAVNVPVTDWFNRTDNQWYTTFGIGSPPQNLTVLFDTGSPDLLLPGRNCTTCGDLTLFNPSTSSTFSPLPGTKVNYDFSTGADSIPFTVPEGATCHIVHDTVALGTGELKVDHQEFVLCDSYAEALDISGISGIMGMSLPQSGGSVTSWFWNLVDDGQLDSVLYSFYTPPGDIDGGQVTLGGVDESKVDGEIIYMDLDSKLTNAYSAYVVDQYAMYSNGELLTNTSSDGTQTPIPFGWAVLDTGTAFMQTPDYGTAKNIYAQISPNITQIDVAGAWGAPCDEMENIAPDLTFTFGTDEKKLNLTIPSEYFNLGEYPGQPGICQAIFNNPVGSLSSQWFYDGTAVWLIGSPLLDKYYTAEIGLLYLVHIKLDAGNNRQYAT</sequence>
<dbReference type="SUPFAM" id="SSF50630">
    <property type="entry name" value="Acid proteases"/>
    <property type="match status" value="1"/>
</dbReference>
<dbReference type="InterPro" id="IPR001969">
    <property type="entry name" value="Aspartic_peptidase_AS"/>
</dbReference>
<feature type="active site" evidence="3">
    <location>
        <position position="88"/>
    </location>
</feature>
<dbReference type="GO" id="GO:0000324">
    <property type="term" value="C:fungal-type vacuole"/>
    <property type="evidence" value="ECO:0007669"/>
    <property type="project" value="TreeGrafter"/>
</dbReference>
<feature type="active site" evidence="3">
    <location>
        <position position="294"/>
    </location>
</feature>
<feature type="signal peptide" evidence="5">
    <location>
        <begin position="1"/>
        <end position="18"/>
    </location>
</feature>
<evidence type="ECO:0000256" key="5">
    <source>
        <dbReference type="SAM" id="SignalP"/>
    </source>
</evidence>
<evidence type="ECO:0000313" key="7">
    <source>
        <dbReference type="EMBL" id="ROV96568.1"/>
    </source>
</evidence>
<dbReference type="PANTHER" id="PTHR47966">
    <property type="entry name" value="BETA-SITE APP-CLEAVING ENZYME, ISOFORM A-RELATED"/>
    <property type="match status" value="1"/>
</dbReference>
<gene>
    <name evidence="7" type="ORF">VMCG_07800</name>
</gene>
<feature type="chain" id="PRO_5019057540" description="Peptidase A1 domain-containing protein" evidence="5">
    <location>
        <begin position="19"/>
        <end position="432"/>
    </location>
</feature>
<dbReference type="PANTHER" id="PTHR47966:SF51">
    <property type="entry name" value="BETA-SITE APP-CLEAVING ENZYME, ISOFORM A-RELATED"/>
    <property type="match status" value="1"/>
</dbReference>
<keyword evidence="8" id="KW-1185">Reference proteome</keyword>
<evidence type="ECO:0000256" key="1">
    <source>
        <dbReference type="ARBA" id="ARBA00007447"/>
    </source>
</evidence>
<evidence type="ECO:0000259" key="6">
    <source>
        <dbReference type="PROSITE" id="PS51767"/>
    </source>
</evidence>
<comment type="caution">
    <text evidence="7">The sequence shown here is derived from an EMBL/GenBank/DDBJ whole genome shotgun (WGS) entry which is preliminary data.</text>
</comment>
<dbReference type="InterPro" id="IPR001461">
    <property type="entry name" value="Aspartic_peptidase_A1"/>
</dbReference>
<dbReference type="InterPro" id="IPR033121">
    <property type="entry name" value="PEPTIDASE_A1"/>
</dbReference>
<dbReference type="GO" id="GO:0006508">
    <property type="term" value="P:proteolysis"/>
    <property type="evidence" value="ECO:0007669"/>
    <property type="project" value="UniProtKB-KW"/>
</dbReference>
<dbReference type="EMBL" id="LKEA01000032">
    <property type="protein sequence ID" value="ROV96568.1"/>
    <property type="molecule type" value="Genomic_DNA"/>
</dbReference>
<evidence type="ECO:0000256" key="3">
    <source>
        <dbReference type="PIRSR" id="PIRSR601461-1"/>
    </source>
</evidence>
<proteinExistence type="inferred from homology"/>